<dbReference type="GO" id="GO:0046872">
    <property type="term" value="F:metal ion binding"/>
    <property type="evidence" value="ECO:0007669"/>
    <property type="project" value="InterPro"/>
</dbReference>
<organism evidence="1 2">
    <name type="scientific">Xylocopilactobacillus apis</name>
    <dbReference type="NCBI Taxonomy" id="2932183"/>
    <lineage>
        <taxon>Bacteria</taxon>
        <taxon>Bacillati</taxon>
        <taxon>Bacillota</taxon>
        <taxon>Bacilli</taxon>
        <taxon>Lactobacillales</taxon>
        <taxon>Lactobacillaceae</taxon>
        <taxon>Xylocopilactobacillus</taxon>
    </lineage>
</organism>
<dbReference type="InterPro" id="IPR011249">
    <property type="entry name" value="Metalloenz_LuxS/M16"/>
</dbReference>
<dbReference type="EMBL" id="AP026801">
    <property type="protein sequence ID" value="BDR56736.1"/>
    <property type="molecule type" value="Genomic_DNA"/>
</dbReference>
<dbReference type="Proteomes" id="UP001321804">
    <property type="component" value="Chromosome"/>
</dbReference>
<dbReference type="AlphaFoldDB" id="A0AAU9CWD0"/>
<evidence type="ECO:0000313" key="2">
    <source>
        <dbReference type="Proteomes" id="UP001321804"/>
    </source>
</evidence>
<dbReference type="Gene3D" id="3.30.830.10">
    <property type="entry name" value="Metalloenzyme, LuxS/M16 peptidase-like"/>
    <property type="match status" value="1"/>
</dbReference>
<dbReference type="RefSeq" id="WP_317695139.1">
    <property type="nucleotide sequence ID" value="NZ_AP026801.1"/>
</dbReference>
<sequence length="82" mass="9046">MHSEKISEEKLAVTVKNFVGKYIQSFDSIEDLASIETDGKFHLEDAVDSLKIVDGLEVSQVQEIAKKVFSQNQFASAGKVIS</sequence>
<keyword evidence="2" id="KW-1185">Reference proteome</keyword>
<name>A0AAU9CWD0_9LACO</name>
<dbReference type="KEGG" id="xak:KIMC2_12980"/>
<gene>
    <name evidence="1" type="ORF">KIMC2_12980</name>
</gene>
<reference evidence="1 2" key="1">
    <citation type="journal article" date="2023" name="Microbiol. Spectr.">
        <title>Symbiosis of Carpenter Bees with Uncharacterized Lactic Acid Bacteria Showing NAD Auxotrophy.</title>
        <authorList>
            <person name="Kawasaki S."/>
            <person name="Ozawa K."/>
            <person name="Mori T."/>
            <person name="Yamamoto A."/>
            <person name="Ito M."/>
            <person name="Ohkuma M."/>
            <person name="Sakamoto M."/>
            <person name="Matsutani M."/>
        </authorList>
    </citation>
    <scope>NUCLEOTIDE SEQUENCE [LARGE SCALE GENOMIC DNA]</scope>
    <source>
        <strain evidence="1 2">KimC2</strain>
    </source>
</reference>
<evidence type="ECO:0000313" key="1">
    <source>
        <dbReference type="EMBL" id="BDR56736.1"/>
    </source>
</evidence>
<dbReference type="SUPFAM" id="SSF63411">
    <property type="entry name" value="LuxS/MPP-like metallohydrolase"/>
    <property type="match status" value="1"/>
</dbReference>
<protein>
    <submittedName>
        <fullName evidence="1">Uncharacterized protein</fullName>
    </submittedName>
</protein>
<accession>A0AAU9CWD0</accession>
<proteinExistence type="predicted"/>